<accession>A0ABP9LIW4</accession>
<feature type="transmembrane region" description="Helical" evidence="2">
    <location>
        <begin position="103"/>
        <end position="120"/>
    </location>
</feature>
<feature type="transmembrane region" description="Helical" evidence="2">
    <location>
        <begin position="163"/>
        <end position="186"/>
    </location>
</feature>
<evidence type="ECO:0000256" key="1">
    <source>
        <dbReference type="SAM" id="MobiDB-lite"/>
    </source>
</evidence>
<keyword evidence="4" id="KW-1185">Reference proteome</keyword>
<sequence>MTKNTGNQSSGNQQPSVLDNFRPLILDVAVPLGSYYLFRDGLGMSTFAALAWSSAVPAARTVWSLVRERRTNALAGLILVVNAVSLLLSFVTGDPRLMLAKDSGISSTVALGILVSVALGKPMMTAGMKPFLVKGDAAKEAAWQRLVAGGSVRSAAFRSKERVFSLVWGLALLAECVARVVGAYTVPVDTMVWLGTVIMVGAMAVAFWFGGGLAVVPMERMLAAEVEATPDTWDASDAAETAETAGTAGAAGVRQPAEQPAERPTASLAA</sequence>
<evidence type="ECO:0000313" key="3">
    <source>
        <dbReference type="EMBL" id="GAA5077137.1"/>
    </source>
</evidence>
<reference evidence="4" key="1">
    <citation type="journal article" date="2019" name="Int. J. Syst. Evol. Microbiol.">
        <title>The Global Catalogue of Microorganisms (GCM) 10K type strain sequencing project: providing services to taxonomists for standard genome sequencing and annotation.</title>
        <authorList>
            <consortium name="The Broad Institute Genomics Platform"/>
            <consortium name="The Broad Institute Genome Sequencing Center for Infectious Disease"/>
            <person name="Wu L."/>
            <person name="Ma J."/>
        </authorList>
    </citation>
    <scope>NUCLEOTIDE SEQUENCE [LARGE SCALE GENOMIC DNA]</scope>
    <source>
        <strain evidence="4">JCM 18410</strain>
    </source>
</reference>
<proteinExistence type="predicted"/>
<comment type="caution">
    <text evidence="3">The sequence shown here is derived from an EMBL/GenBank/DDBJ whole genome shotgun (WGS) entry which is preliminary data.</text>
</comment>
<name>A0ABP9LIW4_9ACTN</name>
<gene>
    <name evidence="3" type="ORF">GCM10023336_67630</name>
</gene>
<dbReference type="EMBL" id="BAABKC010000123">
    <property type="protein sequence ID" value="GAA5077137.1"/>
    <property type="molecule type" value="Genomic_DNA"/>
</dbReference>
<dbReference type="NCBIfam" id="NF041646">
    <property type="entry name" value="VC0807_fam"/>
    <property type="match status" value="1"/>
</dbReference>
<feature type="transmembrane region" description="Helical" evidence="2">
    <location>
        <begin position="192"/>
        <end position="216"/>
    </location>
</feature>
<keyword evidence="2" id="KW-1133">Transmembrane helix</keyword>
<dbReference type="RefSeq" id="WP_345671842.1">
    <property type="nucleotide sequence ID" value="NZ_BAABKC010000123.1"/>
</dbReference>
<dbReference type="Proteomes" id="UP001500124">
    <property type="component" value="Unassembled WGS sequence"/>
</dbReference>
<keyword evidence="2" id="KW-0472">Membrane</keyword>
<protein>
    <recommendedName>
        <fullName evidence="5">DUF3159 domain-containing protein</fullName>
    </recommendedName>
</protein>
<feature type="transmembrane region" description="Helical" evidence="2">
    <location>
        <begin position="73"/>
        <end position="91"/>
    </location>
</feature>
<evidence type="ECO:0000256" key="2">
    <source>
        <dbReference type="SAM" id="Phobius"/>
    </source>
</evidence>
<evidence type="ECO:0008006" key="5">
    <source>
        <dbReference type="Google" id="ProtNLM"/>
    </source>
</evidence>
<keyword evidence="2" id="KW-0812">Transmembrane</keyword>
<evidence type="ECO:0000313" key="4">
    <source>
        <dbReference type="Proteomes" id="UP001500124"/>
    </source>
</evidence>
<feature type="region of interest" description="Disordered" evidence="1">
    <location>
        <begin position="234"/>
        <end position="270"/>
    </location>
</feature>
<feature type="transmembrane region" description="Helical" evidence="2">
    <location>
        <begin position="44"/>
        <end position="66"/>
    </location>
</feature>
<feature type="compositionally biased region" description="Low complexity" evidence="1">
    <location>
        <begin position="238"/>
        <end position="252"/>
    </location>
</feature>
<organism evidence="3 4">
    <name type="scientific">Streptomyces similanensis</name>
    <dbReference type="NCBI Taxonomy" id="1274988"/>
    <lineage>
        <taxon>Bacteria</taxon>
        <taxon>Bacillati</taxon>
        <taxon>Actinomycetota</taxon>
        <taxon>Actinomycetes</taxon>
        <taxon>Kitasatosporales</taxon>
        <taxon>Streptomycetaceae</taxon>
        <taxon>Streptomyces</taxon>
    </lineage>
</organism>